<gene>
    <name evidence="1" type="ORF">CGOC_LOCUS5389</name>
</gene>
<dbReference type="AlphaFoldDB" id="A0A3P6T7R8"/>
<name>A0A3P6T7R8_CYLGO</name>
<proteinExistence type="predicted"/>
<sequence>MLTLQLYGANPQGYAGQRAEWAKHVRFNGTYRGMCLQNWVLIAPGTDDGKRLSAEFIRAFFGSISYIMNLEYFQLCIIL</sequence>
<evidence type="ECO:0000313" key="1">
    <source>
        <dbReference type="EMBL" id="VDK61888.1"/>
    </source>
</evidence>
<protein>
    <submittedName>
        <fullName evidence="1">Uncharacterized protein</fullName>
    </submittedName>
</protein>
<evidence type="ECO:0000313" key="2">
    <source>
        <dbReference type="Proteomes" id="UP000271889"/>
    </source>
</evidence>
<keyword evidence="2" id="KW-1185">Reference proteome</keyword>
<dbReference type="EMBL" id="UYRV01016335">
    <property type="protein sequence ID" value="VDK61888.1"/>
    <property type="molecule type" value="Genomic_DNA"/>
</dbReference>
<dbReference type="Proteomes" id="UP000271889">
    <property type="component" value="Unassembled WGS sequence"/>
</dbReference>
<accession>A0A3P6T7R8</accession>
<organism evidence="1 2">
    <name type="scientific">Cylicostephanus goldi</name>
    <name type="common">Nematode worm</name>
    <dbReference type="NCBI Taxonomy" id="71465"/>
    <lineage>
        <taxon>Eukaryota</taxon>
        <taxon>Metazoa</taxon>
        <taxon>Ecdysozoa</taxon>
        <taxon>Nematoda</taxon>
        <taxon>Chromadorea</taxon>
        <taxon>Rhabditida</taxon>
        <taxon>Rhabditina</taxon>
        <taxon>Rhabditomorpha</taxon>
        <taxon>Strongyloidea</taxon>
        <taxon>Strongylidae</taxon>
        <taxon>Cylicostephanus</taxon>
    </lineage>
</organism>
<reference evidence="1 2" key="1">
    <citation type="submission" date="2018-11" db="EMBL/GenBank/DDBJ databases">
        <authorList>
            <consortium name="Pathogen Informatics"/>
        </authorList>
    </citation>
    <scope>NUCLEOTIDE SEQUENCE [LARGE SCALE GENOMIC DNA]</scope>
</reference>
<dbReference type="OrthoDB" id="5844028at2759"/>